<dbReference type="GO" id="GO:0004185">
    <property type="term" value="F:serine-type carboxypeptidase activity"/>
    <property type="evidence" value="ECO:0007669"/>
    <property type="project" value="UniProtKB-UniRule"/>
</dbReference>
<evidence type="ECO:0000313" key="12">
    <source>
        <dbReference type="Proteomes" id="UP001630127"/>
    </source>
</evidence>
<evidence type="ECO:0000256" key="5">
    <source>
        <dbReference type="ARBA" id="ARBA00022670"/>
    </source>
</evidence>
<dbReference type="EC" id="3.4.16.-" evidence="10"/>
<proteinExistence type="inferred from homology"/>
<dbReference type="GO" id="GO:0006508">
    <property type="term" value="P:proteolysis"/>
    <property type="evidence" value="ECO:0007669"/>
    <property type="project" value="UniProtKB-KW"/>
</dbReference>
<gene>
    <name evidence="11" type="ORF">ACH5RR_036713</name>
</gene>
<dbReference type="SUPFAM" id="SSF53474">
    <property type="entry name" value="alpha/beta-Hydrolases"/>
    <property type="match status" value="1"/>
</dbReference>
<dbReference type="EMBL" id="JBJUIK010000015">
    <property type="protein sequence ID" value="KAL3502264.1"/>
    <property type="molecule type" value="Genomic_DNA"/>
</dbReference>
<dbReference type="FunFam" id="3.40.50.11320:FF:000001">
    <property type="entry name" value="Carboxypeptidase"/>
    <property type="match status" value="1"/>
</dbReference>
<dbReference type="PRINTS" id="PR00724">
    <property type="entry name" value="CRBOXYPTASEC"/>
</dbReference>
<dbReference type="PANTHER" id="PTHR11802">
    <property type="entry name" value="SERINE PROTEASE FAMILY S10 SERINE CARBOXYPEPTIDASE"/>
    <property type="match status" value="1"/>
</dbReference>
<keyword evidence="9" id="KW-0325">Glycoprotein</keyword>
<dbReference type="Gene3D" id="3.40.50.1820">
    <property type="entry name" value="alpha/beta hydrolase"/>
    <property type="match status" value="1"/>
</dbReference>
<evidence type="ECO:0000256" key="9">
    <source>
        <dbReference type="ARBA" id="ARBA00023180"/>
    </source>
</evidence>
<dbReference type="GO" id="GO:0005576">
    <property type="term" value="C:extracellular region"/>
    <property type="evidence" value="ECO:0007669"/>
    <property type="project" value="UniProtKB-SubCell"/>
</dbReference>
<evidence type="ECO:0000256" key="7">
    <source>
        <dbReference type="ARBA" id="ARBA00022801"/>
    </source>
</evidence>
<accession>A0ABD2Y8I4</accession>
<evidence type="ECO:0000256" key="1">
    <source>
        <dbReference type="ARBA" id="ARBA00004613"/>
    </source>
</evidence>
<evidence type="ECO:0000256" key="4">
    <source>
        <dbReference type="ARBA" id="ARBA00022645"/>
    </source>
</evidence>
<dbReference type="InterPro" id="IPR033124">
    <property type="entry name" value="Ser_caboxypep_his_AS"/>
</dbReference>
<keyword evidence="12" id="KW-1185">Reference proteome</keyword>
<keyword evidence="4 10" id="KW-0121">Carboxypeptidase</keyword>
<evidence type="ECO:0000256" key="2">
    <source>
        <dbReference type="ARBA" id="ARBA00009431"/>
    </source>
</evidence>
<dbReference type="PROSITE" id="PS00131">
    <property type="entry name" value="CARBOXYPEPT_SER_SER"/>
    <property type="match status" value="1"/>
</dbReference>
<keyword evidence="5 10" id="KW-0645">Protease</keyword>
<dbReference type="FunFam" id="3.40.50.12670:FF:000002">
    <property type="entry name" value="Carboxypeptidase"/>
    <property type="match status" value="1"/>
</dbReference>
<dbReference type="AlphaFoldDB" id="A0ABD2Y8I4"/>
<comment type="subcellular location">
    <subcellularLocation>
        <location evidence="1">Secreted</location>
    </subcellularLocation>
</comment>
<dbReference type="PANTHER" id="PTHR11802:SF31">
    <property type="entry name" value="SERINE CARBOXYPEPTIDASE-LIKE 34"/>
    <property type="match status" value="1"/>
</dbReference>
<dbReference type="Pfam" id="PF00450">
    <property type="entry name" value="Peptidase_S10"/>
    <property type="match status" value="1"/>
</dbReference>
<dbReference type="Proteomes" id="UP001630127">
    <property type="component" value="Unassembled WGS sequence"/>
</dbReference>
<protein>
    <recommendedName>
        <fullName evidence="10">Carboxypeptidase</fullName>
        <ecNumber evidence="10">3.4.16.-</ecNumber>
    </recommendedName>
</protein>
<evidence type="ECO:0000256" key="6">
    <source>
        <dbReference type="ARBA" id="ARBA00022729"/>
    </source>
</evidence>
<keyword evidence="6 10" id="KW-0732">Signal</keyword>
<evidence type="ECO:0000256" key="3">
    <source>
        <dbReference type="ARBA" id="ARBA00022525"/>
    </source>
</evidence>
<dbReference type="Gene3D" id="6.10.250.940">
    <property type="match status" value="1"/>
</dbReference>
<comment type="similarity">
    <text evidence="2 10">Belongs to the peptidase S10 family.</text>
</comment>
<name>A0ABD2Y8I4_9GENT</name>
<dbReference type="InterPro" id="IPR001563">
    <property type="entry name" value="Peptidase_S10"/>
</dbReference>
<keyword evidence="8" id="KW-1015">Disulfide bond</keyword>
<keyword evidence="7 10" id="KW-0378">Hydrolase</keyword>
<dbReference type="InterPro" id="IPR029058">
    <property type="entry name" value="AB_hydrolase_fold"/>
</dbReference>
<organism evidence="11 12">
    <name type="scientific">Cinchona calisaya</name>
    <dbReference type="NCBI Taxonomy" id="153742"/>
    <lineage>
        <taxon>Eukaryota</taxon>
        <taxon>Viridiplantae</taxon>
        <taxon>Streptophyta</taxon>
        <taxon>Embryophyta</taxon>
        <taxon>Tracheophyta</taxon>
        <taxon>Spermatophyta</taxon>
        <taxon>Magnoliopsida</taxon>
        <taxon>eudicotyledons</taxon>
        <taxon>Gunneridae</taxon>
        <taxon>Pentapetalae</taxon>
        <taxon>asterids</taxon>
        <taxon>lamiids</taxon>
        <taxon>Gentianales</taxon>
        <taxon>Rubiaceae</taxon>
        <taxon>Cinchonoideae</taxon>
        <taxon>Cinchoneae</taxon>
        <taxon>Cinchona</taxon>
    </lineage>
</organism>
<dbReference type="Gene3D" id="3.40.50.11320">
    <property type="match status" value="1"/>
</dbReference>
<dbReference type="PROSITE" id="PS00560">
    <property type="entry name" value="CARBOXYPEPT_SER_HIS"/>
    <property type="match status" value="1"/>
</dbReference>
<keyword evidence="3" id="KW-0964">Secreted</keyword>
<reference evidence="11 12" key="1">
    <citation type="submission" date="2024-11" db="EMBL/GenBank/DDBJ databases">
        <title>A near-complete genome assembly of Cinchona calisaya.</title>
        <authorList>
            <person name="Lian D.C."/>
            <person name="Zhao X.W."/>
            <person name="Wei L."/>
        </authorList>
    </citation>
    <scope>NUCLEOTIDE SEQUENCE [LARGE SCALE GENOMIC DNA]</scope>
    <source>
        <tissue evidence="11">Nenye</tissue>
    </source>
</reference>
<dbReference type="InterPro" id="IPR018202">
    <property type="entry name" value="Ser_caboxypep_ser_AS"/>
</dbReference>
<evidence type="ECO:0000256" key="10">
    <source>
        <dbReference type="RuleBase" id="RU361156"/>
    </source>
</evidence>
<evidence type="ECO:0000313" key="11">
    <source>
        <dbReference type="EMBL" id="KAL3502264.1"/>
    </source>
</evidence>
<evidence type="ECO:0000256" key="8">
    <source>
        <dbReference type="ARBA" id="ARBA00023157"/>
    </source>
</evidence>
<feature type="signal peptide" evidence="10">
    <location>
        <begin position="1"/>
        <end position="24"/>
    </location>
</feature>
<feature type="chain" id="PRO_5044530484" description="Carboxypeptidase" evidence="10">
    <location>
        <begin position="25"/>
        <end position="478"/>
    </location>
</feature>
<sequence>MVFSGHICILFLALLMGLLTLGLAATESDVLLRQQAADRVVRLPGQPKVDFRQYAGYVTVNETHGRALFYWFFEAEKDPEHRPLVLWLNGGPGCSSIGYGAVEELGPFLSQKGKPELKFNKNSWNQVANLLFLESPVGVGFSYTNTSTDIQLLGDHITAQDSYHFLVNWFKRFPQFKSHDFYIAGESYAGHYVPQLSELIYDNNKKVKKDSYINFKGLMIGNALLDDETDQKGMIDYAYDHAVISDKLYKEIKTSCNFSTEHLSKDCNNGLGKYFDVYKIIDMYSLYVPTCNSNSSSTRNLPVIRGDAAPKLFSKIEGWHKKPAGYDPCQSDYTEVYMNRPDVQEALHANVTKIPYPWTHCSDNITFWSDAPASILPIIQKLVDGGLRVWVFSGDTDGRIPVTATRYTLKKLGLDITRDWTPWYTSNEQVGGWTVEYDGLMFVTIRGAGHQVPTFKPKQALQIVSHFLANSKLPYEPF</sequence>
<comment type="caution">
    <text evidence="11">The sequence shown here is derived from an EMBL/GenBank/DDBJ whole genome shotgun (WGS) entry which is preliminary data.</text>
</comment>
<dbReference type="FunFam" id="3.40.50.1820:FF:000013">
    <property type="entry name" value="Carboxypeptidase"/>
    <property type="match status" value="1"/>
</dbReference>